<proteinExistence type="predicted"/>
<sequence length="178" mass="21180">MNLLTRIIIDEPVQLEKCEGFWKCISPANYLTVVMTFFAIAIPVITTIVIERGKANNEKTRRIEEERKPLSRQLLLNKHHIENILKNFESIEEKESSEDHVRFIKETNREYLGEIEKVLLDSEIIRVDEIERMRLFRGSLKSANTFLLLNHYNDKEYFKSVRDSKVCWERIKCDYKIS</sequence>
<evidence type="ECO:0000313" key="3">
    <source>
        <dbReference type="Proteomes" id="UP001596410"/>
    </source>
</evidence>
<keyword evidence="1" id="KW-0812">Transmembrane</keyword>
<dbReference type="RefSeq" id="WP_204708373.1">
    <property type="nucleotide sequence ID" value="NZ_JBHSZV010000062.1"/>
</dbReference>
<feature type="transmembrane region" description="Helical" evidence="1">
    <location>
        <begin position="30"/>
        <end position="50"/>
    </location>
</feature>
<dbReference type="EMBL" id="JBHSZV010000062">
    <property type="protein sequence ID" value="MFC7064007.1"/>
    <property type="molecule type" value="Genomic_DNA"/>
</dbReference>
<protein>
    <submittedName>
        <fullName evidence="2">Uncharacterized protein</fullName>
    </submittedName>
</protein>
<name>A0ABW2EUC9_9BACI</name>
<accession>A0ABW2EUC9</accession>
<keyword evidence="1" id="KW-1133">Transmembrane helix</keyword>
<evidence type="ECO:0000313" key="2">
    <source>
        <dbReference type="EMBL" id="MFC7064007.1"/>
    </source>
</evidence>
<reference evidence="3" key="1">
    <citation type="journal article" date="2019" name="Int. J. Syst. Evol. Microbiol.">
        <title>The Global Catalogue of Microorganisms (GCM) 10K type strain sequencing project: providing services to taxonomists for standard genome sequencing and annotation.</title>
        <authorList>
            <consortium name="The Broad Institute Genomics Platform"/>
            <consortium name="The Broad Institute Genome Sequencing Center for Infectious Disease"/>
            <person name="Wu L."/>
            <person name="Ma J."/>
        </authorList>
    </citation>
    <scope>NUCLEOTIDE SEQUENCE [LARGE SCALE GENOMIC DNA]</scope>
    <source>
        <strain evidence="3">CGMCC 4.1621</strain>
    </source>
</reference>
<keyword evidence="1" id="KW-0472">Membrane</keyword>
<organism evidence="2 3">
    <name type="scientific">Halobacillus seohaensis</name>
    <dbReference type="NCBI Taxonomy" id="447421"/>
    <lineage>
        <taxon>Bacteria</taxon>
        <taxon>Bacillati</taxon>
        <taxon>Bacillota</taxon>
        <taxon>Bacilli</taxon>
        <taxon>Bacillales</taxon>
        <taxon>Bacillaceae</taxon>
        <taxon>Halobacillus</taxon>
    </lineage>
</organism>
<comment type="caution">
    <text evidence="2">The sequence shown here is derived from an EMBL/GenBank/DDBJ whole genome shotgun (WGS) entry which is preliminary data.</text>
</comment>
<keyword evidence="3" id="KW-1185">Reference proteome</keyword>
<evidence type="ECO:0000256" key="1">
    <source>
        <dbReference type="SAM" id="Phobius"/>
    </source>
</evidence>
<gene>
    <name evidence="2" type="ORF">ACFQIC_19600</name>
</gene>
<dbReference type="Proteomes" id="UP001596410">
    <property type="component" value="Unassembled WGS sequence"/>
</dbReference>